<dbReference type="Proteomes" id="UP000464749">
    <property type="component" value="Plasmid unnamed2"/>
</dbReference>
<keyword evidence="1" id="KW-0614">Plasmid</keyword>
<name>A0A9X7TBK0_LACJH</name>
<sequence length="71" mass="8048">MVASRQKHDPAVLQILKGKGLSYDEWADEAIWNFFHSALKDKNSDARSIVLKNAEEKLKAEAIRSYLSNSN</sequence>
<reference evidence="1 2" key="1">
    <citation type="submission" date="2019-06" db="EMBL/GenBank/DDBJ databases">
        <title>Whole genome sequencing of Lactobacillus johnsonii strain G2A.</title>
        <authorList>
            <person name="Conlan S."/>
            <person name="Thomas P.J."/>
            <person name="Mullikin J."/>
            <person name="Singer J."/>
            <person name="Weaver C."/>
            <person name="Segre J.A."/>
        </authorList>
    </citation>
    <scope>NUCLEOTIDE SEQUENCE [LARGE SCALE GENOMIC DNA]</scope>
    <source>
        <strain evidence="1 2">G2A</strain>
        <plasmid evidence="1 2">unnamed2</plasmid>
    </source>
</reference>
<gene>
    <name evidence="1" type="ORF">FEE39_10410</name>
</gene>
<proteinExistence type="predicted"/>
<accession>A0A9X7TBK0</accession>
<protein>
    <submittedName>
        <fullName evidence="1">Uncharacterized protein</fullName>
    </submittedName>
</protein>
<organism evidence="1 2">
    <name type="scientific">Lactobacillus johnsonii</name>
    <dbReference type="NCBI Taxonomy" id="33959"/>
    <lineage>
        <taxon>Bacteria</taxon>
        <taxon>Bacillati</taxon>
        <taxon>Bacillota</taxon>
        <taxon>Bacilli</taxon>
        <taxon>Lactobacillales</taxon>
        <taxon>Lactobacillaceae</taxon>
        <taxon>Lactobacillus</taxon>
    </lineage>
</organism>
<dbReference type="EMBL" id="CP040856">
    <property type="protein sequence ID" value="QIA88645.1"/>
    <property type="molecule type" value="Genomic_DNA"/>
</dbReference>
<dbReference type="AlphaFoldDB" id="A0A9X7TBK0"/>
<evidence type="ECO:0000313" key="1">
    <source>
        <dbReference type="EMBL" id="QIA88645.1"/>
    </source>
</evidence>
<dbReference type="RefSeq" id="WP_163589003.1">
    <property type="nucleotide sequence ID" value="NZ_CP040856.1"/>
</dbReference>
<geneLocation type="plasmid" evidence="1 2">
    <name>unnamed2</name>
</geneLocation>
<evidence type="ECO:0000313" key="2">
    <source>
        <dbReference type="Proteomes" id="UP000464749"/>
    </source>
</evidence>